<keyword evidence="8" id="KW-1133">Transmembrane helix</keyword>
<protein>
    <recommendedName>
        <fullName evidence="3">histidine kinase</fullName>
        <ecNumber evidence="3">2.7.13.3</ecNumber>
    </recommendedName>
</protein>
<feature type="domain" description="PAC" evidence="11">
    <location>
        <begin position="414"/>
        <end position="467"/>
    </location>
</feature>
<dbReference type="Pfam" id="PF08448">
    <property type="entry name" value="PAS_4"/>
    <property type="match status" value="2"/>
</dbReference>
<evidence type="ECO:0000259" key="11">
    <source>
        <dbReference type="PROSITE" id="PS50113"/>
    </source>
</evidence>
<evidence type="ECO:0000256" key="1">
    <source>
        <dbReference type="ARBA" id="ARBA00000085"/>
    </source>
</evidence>
<evidence type="ECO:0000313" key="13">
    <source>
        <dbReference type="Proteomes" id="UP000319502"/>
    </source>
</evidence>
<dbReference type="InterPro" id="IPR000014">
    <property type="entry name" value="PAS"/>
</dbReference>
<dbReference type="InterPro" id="IPR003661">
    <property type="entry name" value="HisK_dim/P_dom"/>
</dbReference>
<keyword evidence="8" id="KW-0472">Membrane</keyword>
<feature type="domain" description="PAS" evidence="10">
    <location>
        <begin position="214"/>
        <end position="287"/>
    </location>
</feature>
<dbReference type="PROSITE" id="PS50113">
    <property type="entry name" value="PAC"/>
    <property type="match status" value="4"/>
</dbReference>
<organism evidence="12 13">
    <name type="scientific">Denitromonas halophila</name>
    <dbReference type="NCBI Taxonomy" id="1629404"/>
    <lineage>
        <taxon>Bacteria</taxon>
        <taxon>Pseudomonadati</taxon>
        <taxon>Pseudomonadota</taxon>
        <taxon>Betaproteobacteria</taxon>
        <taxon>Rhodocyclales</taxon>
        <taxon>Zoogloeaceae</taxon>
        <taxon>Denitromonas</taxon>
    </lineage>
</organism>
<dbReference type="InterPro" id="IPR052162">
    <property type="entry name" value="Sensor_kinase/Photoreceptor"/>
</dbReference>
<evidence type="ECO:0000256" key="4">
    <source>
        <dbReference type="ARBA" id="ARBA00022553"/>
    </source>
</evidence>
<dbReference type="InterPro" id="IPR036890">
    <property type="entry name" value="HATPase_C_sf"/>
</dbReference>
<comment type="catalytic activity">
    <reaction evidence="1">
        <text>ATP + protein L-histidine = ADP + protein N-phospho-L-histidine.</text>
        <dbReference type="EC" id="2.7.13.3"/>
    </reaction>
</comment>
<feature type="domain" description="PAS" evidence="10">
    <location>
        <begin position="597"/>
        <end position="667"/>
    </location>
</feature>
<comment type="subcellular location">
    <subcellularLocation>
        <location evidence="2">Cell inner membrane</location>
        <topology evidence="2">Multi-pass membrane protein</topology>
    </subcellularLocation>
</comment>
<dbReference type="InterPro" id="IPR013655">
    <property type="entry name" value="PAS_fold_3"/>
</dbReference>
<dbReference type="SUPFAM" id="SSF55874">
    <property type="entry name" value="ATPase domain of HSP90 chaperone/DNA topoisomerase II/histidine kinase"/>
    <property type="match status" value="1"/>
</dbReference>
<dbReference type="Pfam" id="PF00989">
    <property type="entry name" value="PAS"/>
    <property type="match status" value="1"/>
</dbReference>
<dbReference type="PANTHER" id="PTHR43304:SF1">
    <property type="entry name" value="PAC DOMAIN-CONTAINING PROTEIN"/>
    <property type="match status" value="1"/>
</dbReference>
<evidence type="ECO:0000256" key="8">
    <source>
        <dbReference type="SAM" id="Phobius"/>
    </source>
</evidence>
<dbReference type="Pfam" id="PF08447">
    <property type="entry name" value="PAS_3"/>
    <property type="match status" value="2"/>
</dbReference>
<dbReference type="PANTHER" id="PTHR43304">
    <property type="entry name" value="PHYTOCHROME-LIKE PROTEIN CPH1"/>
    <property type="match status" value="1"/>
</dbReference>
<proteinExistence type="predicted"/>
<dbReference type="PRINTS" id="PR00344">
    <property type="entry name" value="BCTRLSENSOR"/>
</dbReference>
<dbReference type="GO" id="GO:0000155">
    <property type="term" value="F:phosphorelay sensor kinase activity"/>
    <property type="evidence" value="ECO:0007669"/>
    <property type="project" value="InterPro"/>
</dbReference>
<feature type="transmembrane region" description="Helical" evidence="8">
    <location>
        <begin position="12"/>
        <end position="32"/>
    </location>
</feature>
<dbReference type="GO" id="GO:0005886">
    <property type="term" value="C:plasma membrane"/>
    <property type="evidence" value="ECO:0007669"/>
    <property type="project" value="UniProtKB-SubCell"/>
</dbReference>
<sequence>MACVHGIDALKTFAPFNPFVVLGLVWGLWLVAQILLPHAAGVALTLLPVAISWHWLRPDPQRGASASATTESSGPNTVQAARADTLARDVDEALACRGHILYRLDLRRKAYDYISPNVEALVGQAPAVLTDDGGWSHIQARIPPADAAHIRSRIRTALSETPTGPCDIELEYRLRDAQGQTRWLRDSVRLVRDDSGRVCHTTGAAIEITETKTAEQRVLVTLRAIGDAVLATDVEGRITLFNPGATALTGWQEAEAVGRRLSEVLTFAPTVDHRPAALPVDAVLKTGVVMRCPEAMMLIARNGCRIPVLDSTAPIQMAGDPAPVGVVIVLRDERASSESLRRLNESEARYRTLVESSPVGIFHFDREHHITFVNSRFSDILERSAEQLIGLDLKTLADESVLPAVRAALEGHQGRYEGPYHDRESARDIRFSIRTAPVFDTPGNVVGGVGIVEDYTARYDAERKLRESETRYALAMRGTNEGLWDWNPLTMELFLSSRLMALLGEAAESLRTTSDAWLARMHPDDRDVYYLRMVAHLKGETQHFELEFRMATHDGSYRWFRSRGIAQRDEQGNAYRMVGSMGDITARKRAEMQLTNELAFSRTLVDSLPVGLCVAQRDGSLTLLNPYLCRITGYTADDLGALALTDLIIAEDRPVIQQRLERAYDEGAAWAETQVESRDGRHLPVSFLARRVTLHDVDQLLCITTDISERKNAEQQMRNLNRELESRVTDRTAQLAAAVKELETFSYSVSHDLRSPLRAIDGYARIIRDDYREAFTQEAHVLFERMLAAVARMSDLIDDLLELSHVSRRPLNRNAIDLSAMAEQVVETLAQAKPTRQVSIHIDPGMTLFADAKLLHIAIENLLGNAWKFTAKVADAELRFFSFKENKEAVFCVEDNGAGFDMRYADKLFGPFQRLHTDRDFEGTGIGLATVSRIIQRHGGRVWAEGEINRGARFYFTLGSIDK</sequence>
<dbReference type="InterPro" id="IPR013767">
    <property type="entry name" value="PAS_fold"/>
</dbReference>
<dbReference type="NCBIfam" id="TIGR00229">
    <property type="entry name" value="sensory_box"/>
    <property type="match status" value="5"/>
</dbReference>
<accession>A0A557QKI3</accession>
<dbReference type="FunFam" id="3.30.565.10:FF:000006">
    <property type="entry name" value="Sensor histidine kinase WalK"/>
    <property type="match status" value="1"/>
</dbReference>
<reference evidence="12 13" key="1">
    <citation type="submission" date="2019-07" db="EMBL/GenBank/DDBJ databases">
        <title>The pathways for chlorine oxyanion respiration interact through the shared metabolite chlorate.</title>
        <authorList>
            <person name="Barnum T.P."/>
            <person name="Cheng Y."/>
            <person name="Hill K.A."/>
            <person name="Lucas L.N."/>
            <person name="Carlson H.K."/>
            <person name="Coates J.D."/>
        </authorList>
    </citation>
    <scope>NUCLEOTIDE SEQUENCE [LARGE SCALE GENOMIC DNA]</scope>
    <source>
        <strain evidence="12 13">SFB-3</strain>
    </source>
</reference>
<dbReference type="PROSITE" id="PS50109">
    <property type="entry name" value="HIS_KIN"/>
    <property type="match status" value="1"/>
</dbReference>
<dbReference type="CDD" id="cd00082">
    <property type="entry name" value="HisKA"/>
    <property type="match status" value="1"/>
</dbReference>
<dbReference type="Pfam" id="PF00512">
    <property type="entry name" value="HisKA"/>
    <property type="match status" value="1"/>
</dbReference>
<dbReference type="InterPro" id="IPR005467">
    <property type="entry name" value="His_kinase_dom"/>
</dbReference>
<feature type="coiled-coil region" evidence="7">
    <location>
        <begin position="703"/>
        <end position="730"/>
    </location>
</feature>
<evidence type="ECO:0000256" key="3">
    <source>
        <dbReference type="ARBA" id="ARBA00012438"/>
    </source>
</evidence>
<dbReference type="PROSITE" id="PS50112">
    <property type="entry name" value="PAS"/>
    <property type="match status" value="3"/>
</dbReference>
<dbReference type="InterPro" id="IPR000700">
    <property type="entry name" value="PAS-assoc_C"/>
</dbReference>
<evidence type="ECO:0000259" key="9">
    <source>
        <dbReference type="PROSITE" id="PS50109"/>
    </source>
</evidence>
<evidence type="ECO:0000313" key="12">
    <source>
        <dbReference type="EMBL" id="TVO53418.1"/>
    </source>
</evidence>
<dbReference type="SMART" id="SM00086">
    <property type="entry name" value="PAC"/>
    <property type="match status" value="3"/>
</dbReference>
<dbReference type="InterPro" id="IPR035965">
    <property type="entry name" value="PAS-like_dom_sf"/>
</dbReference>
<dbReference type="Pfam" id="PF02518">
    <property type="entry name" value="HATPase_c"/>
    <property type="match status" value="1"/>
</dbReference>
<evidence type="ECO:0000256" key="5">
    <source>
        <dbReference type="ARBA" id="ARBA00022679"/>
    </source>
</evidence>
<dbReference type="AlphaFoldDB" id="A0A557QKI3"/>
<name>A0A557QKI3_9RHOO</name>
<dbReference type="SUPFAM" id="SSF47384">
    <property type="entry name" value="Homodimeric domain of signal transducing histidine kinase"/>
    <property type="match status" value="1"/>
</dbReference>
<dbReference type="SMART" id="SM00091">
    <property type="entry name" value="PAS"/>
    <property type="match status" value="5"/>
</dbReference>
<keyword evidence="4" id="KW-0597">Phosphoprotein</keyword>
<gene>
    <name evidence="12" type="ORF">FHP91_16745</name>
</gene>
<feature type="domain" description="PAC" evidence="11">
    <location>
        <begin position="168"/>
        <end position="220"/>
    </location>
</feature>
<dbReference type="GO" id="GO:0006355">
    <property type="term" value="P:regulation of DNA-templated transcription"/>
    <property type="evidence" value="ECO:0007669"/>
    <property type="project" value="InterPro"/>
</dbReference>
<dbReference type="SMART" id="SM00387">
    <property type="entry name" value="HATPase_c"/>
    <property type="match status" value="1"/>
</dbReference>
<dbReference type="Gene3D" id="1.10.287.130">
    <property type="match status" value="1"/>
</dbReference>
<dbReference type="CDD" id="cd00130">
    <property type="entry name" value="PAS"/>
    <property type="match status" value="5"/>
</dbReference>
<keyword evidence="8" id="KW-0812">Transmembrane</keyword>
<evidence type="ECO:0000256" key="2">
    <source>
        <dbReference type="ARBA" id="ARBA00004429"/>
    </source>
</evidence>
<dbReference type="InterPro" id="IPR004358">
    <property type="entry name" value="Sig_transdc_His_kin-like_C"/>
</dbReference>
<dbReference type="Proteomes" id="UP000319502">
    <property type="component" value="Unassembled WGS sequence"/>
</dbReference>
<dbReference type="OrthoDB" id="8552871at2"/>
<dbReference type="EC" id="2.7.13.3" evidence="3"/>
<dbReference type="InterPro" id="IPR003594">
    <property type="entry name" value="HATPase_dom"/>
</dbReference>
<comment type="caution">
    <text evidence="12">The sequence shown here is derived from an EMBL/GenBank/DDBJ whole genome shotgun (WGS) entry which is preliminary data.</text>
</comment>
<evidence type="ECO:0000256" key="6">
    <source>
        <dbReference type="ARBA" id="ARBA00022777"/>
    </source>
</evidence>
<dbReference type="InterPro" id="IPR001610">
    <property type="entry name" value="PAC"/>
</dbReference>
<evidence type="ECO:0000259" key="10">
    <source>
        <dbReference type="PROSITE" id="PS50112"/>
    </source>
</evidence>
<dbReference type="InterPro" id="IPR013656">
    <property type="entry name" value="PAS_4"/>
</dbReference>
<dbReference type="FunFam" id="1.10.287.130:FF:000070">
    <property type="entry name" value="Histidine kinase sensor protein"/>
    <property type="match status" value="1"/>
</dbReference>
<dbReference type="EMBL" id="VMNK01000015">
    <property type="protein sequence ID" value="TVO53418.1"/>
    <property type="molecule type" value="Genomic_DNA"/>
</dbReference>
<feature type="domain" description="Histidine kinase" evidence="9">
    <location>
        <begin position="748"/>
        <end position="962"/>
    </location>
</feature>
<dbReference type="Gene3D" id="3.30.450.20">
    <property type="entry name" value="PAS domain"/>
    <property type="match status" value="5"/>
</dbReference>
<dbReference type="SUPFAM" id="SSF55785">
    <property type="entry name" value="PYP-like sensor domain (PAS domain)"/>
    <property type="match status" value="5"/>
</dbReference>
<keyword evidence="7" id="KW-0175">Coiled coil</keyword>
<keyword evidence="5" id="KW-0808">Transferase</keyword>
<dbReference type="SMART" id="SM00388">
    <property type="entry name" value="HisKA"/>
    <property type="match status" value="1"/>
</dbReference>
<evidence type="ECO:0000256" key="7">
    <source>
        <dbReference type="SAM" id="Coils"/>
    </source>
</evidence>
<feature type="domain" description="PAS" evidence="10">
    <location>
        <begin position="346"/>
        <end position="390"/>
    </location>
</feature>
<dbReference type="InterPro" id="IPR036097">
    <property type="entry name" value="HisK_dim/P_sf"/>
</dbReference>
<dbReference type="Gene3D" id="3.30.565.10">
    <property type="entry name" value="Histidine kinase-like ATPase, C-terminal domain"/>
    <property type="match status" value="1"/>
</dbReference>
<keyword evidence="6" id="KW-0418">Kinase</keyword>
<feature type="domain" description="PAC" evidence="11">
    <location>
        <begin position="669"/>
        <end position="719"/>
    </location>
</feature>
<keyword evidence="13" id="KW-1185">Reference proteome</keyword>
<feature type="domain" description="PAC" evidence="11">
    <location>
        <begin position="544"/>
        <end position="596"/>
    </location>
</feature>